<evidence type="ECO:0000259" key="5">
    <source>
        <dbReference type="PROSITE" id="PS50011"/>
    </source>
</evidence>
<organism evidence="6 7">
    <name type="scientific">Blyttiomyces helicus</name>
    <dbReference type="NCBI Taxonomy" id="388810"/>
    <lineage>
        <taxon>Eukaryota</taxon>
        <taxon>Fungi</taxon>
        <taxon>Fungi incertae sedis</taxon>
        <taxon>Chytridiomycota</taxon>
        <taxon>Chytridiomycota incertae sedis</taxon>
        <taxon>Chytridiomycetes</taxon>
        <taxon>Chytridiomycetes incertae sedis</taxon>
        <taxon>Blyttiomyces</taxon>
    </lineage>
</organism>
<dbReference type="SUPFAM" id="SSF56112">
    <property type="entry name" value="Protein kinase-like (PK-like)"/>
    <property type="match status" value="1"/>
</dbReference>
<sequence>MPRAIIGEKASDPLVLYTLIEKVGSGSYGEIYRSMHKQNPQIVALKIIDLTRTQDDLDDLLAEVDFQAKCFSPHLARYFGSWMWDNKLTIAMEYLGGGTAEDFIRQRALTEEQCAYIIREVLKGLEYMHAENKIHRDIKAANILFDNSGAVKLADFGVAAQMKSAQDARTTFVGTPLYMAPEIIMNEPYTTKVDIYSLGVMCIELATGRAPRHDMHPMDVLYAIPTTPSPKLVGDWSAEFKEFVDKCLMKNPKKRPTATELLAHPFASTERDKSLVKADIDAWRVKKNDTVAVEDKKATGDDWWNEYNRVRV</sequence>
<dbReference type="InterPro" id="IPR050629">
    <property type="entry name" value="STE20/SPS1-PAK"/>
</dbReference>
<dbReference type="Gene3D" id="3.30.200.20">
    <property type="entry name" value="Phosphorylase Kinase, domain 1"/>
    <property type="match status" value="1"/>
</dbReference>
<dbReference type="PANTHER" id="PTHR48012">
    <property type="entry name" value="STERILE20-LIKE KINASE, ISOFORM B-RELATED"/>
    <property type="match status" value="1"/>
</dbReference>
<accession>A0A4P9WPI1</accession>
<feature type="domain" description="Protein kinase" evidence="5">
    <location>
        <begin position="17"/>
        <end position="267"/>
    </location>
</feature>
<keyword evidence="6" id="KW-0808">Transferase</keyword>
<keyword evidence="2 4" id="KW-0547">Nucleotide-binding</keyword>
<dbReference type="AlphaFoldDB" id="A0A4P9WPI1"/>
<reference evidence="7" key="1">
    <citation type="journal article" date="2018" name="Nat. Microbiol.">
        <title>Leveraging single-cell genomics to expand the fungal tree of life.</title>
        <authorList>
            <person name="Ahrendt S.R."/>
            <person name="Quandt C.A."/>
            <person name="Ciobanu D."/>
            <person name="Clum A."/>
            <person name="Salamov A."/>
            <person name="Andreopoulos B."/>
            <person name="Cheng J.F."/>
            <person name="Woyke T."/>
            <person name="Pelin A."/>
            <person name="Henrissat B."/>
            <person name="Reynolds N.K."/>
            <person name="Benny G.L."/>
            <person name="Smith M.E."/>
            <person name="James T.Y."/>
            <person name="Grigoriev I.V."/>
        </authorList>
    </citation>
    <scope>NUCLEOTIDE SEQUENCE [LARGE SCALE GENOMIC DNA]</scope>
</reference>
<keyword evidence="3 4" id="KW-0067">ATP-binding</keyword>
<keyword evidence="7" id="KW-1185">Reference proteome</keyword>
<evidence type="ECO:0000256" key="1">
    <source>
        <dbReference type="ARBA" id="ARBA00012513"/>
    </source>
</evidence>
<evidence type="ECO:0000256" key="2">
    <source>
        <dbReference type="ARBA" id="ARBA00022741"/>
    </source>
</evidence>
<keyword evidence="6" id="KW-0418">Kinase</keyword>
<name>A0A4P9WPI1_9FUNG</name>
<feature type="binding site" evidence="4">
    <location>
        <position position="46"/>
    </location>
    <ligand>
        <name>ATP</name>
        <dbReference type="ChEBI" id="CHEBI:30616"/>
    </ligand>
</feature>
<dbReference type="GO" id="GO:0005524">
    <property type="term" value="F:ATP binding"/>
    <property type="evidence" value="ECO:0007669"/>
    <property type="project" value="UniProtKB-UniRule"/>
</dbReference>
<dbReference type="EMBL" id="KZ994524">
    <property type="protein sequence ID" value="RKO92716.1"/>
    <property type="molecule type" value="Genomic_DNA"/>
</dbReference>
<dbReference type="InterPro" id="IPR000719">
    <property type="entry name" value="Prot_kinase_dom"/>
</dbReference>
<dbReference type="EC" id="2.7.11.1" evidence="1"/>
<proteinExistence type="predicted"/>
<protein>
    <recommendedName>
        <fullName evidence="1">non-specific serine/threonine protein kinase</fullName>
        <ecNumber evidence="1">2.7.11.1</ecNumber>
    </recommendedName>
</protein>
<dbReference type="Pfam" id="PF00069">
    <property type="entry name" value="Pkinase"/>
    <property type="match status" value="1"/>
</dbReference>
<dbReference type="PROSITE" id="PS50011">
    <property type="entry name" value="PROTEIN_KINASE_DOM"/>
    <property type="match status" value="1"/>
</dbReference>
<evidence type="ECO:0000256" key="3">
    <source>
        <dbReference type="ARBA" id="ARBA00022840"/>
    </source>
</evidence>
<dbReference type="SMART" id="SM00220">
    <property type="entry name" value="S_TKc"/>
    <property type="match status" value="1"/>
</dbReference>
<dbReference type="GO" id="GO:0005737">
    <property type="term" value="C:cytoplasm"/>
    <property type="evidence" value="ECO:0007669"/>
    <property type="project" value="TreeGrafter"/>
</dbReference>
<gene>
    <name evidence="6" type="ORF">BDK51DRAFT_24842</name>
</gene>
<dbReference type="Gene3D" id="1.10.510.10">
    <property type="entry name" value="Transferase(Phosphotransferase) domain 1"/>
    <property type="match status" value="1"/>
</dbReference>
<dbReference type="PROSITE" id="PS00107">
    <property type="entry name" value="PROTEIN_KINASE_ATP"/>
    <property type="match status" value="1"/>
</dbReference>
<dbReference type="PANTHER" id="PTHR48012:SF2">
    <property type="entry name" value="STERILE20-LIKE KINASE, ISOFORM B"/>
    <property type="match status" value="1"/>
</dbReference>
<dbReference type="FunFam" id="1.10.510.10:FF:000421">
    <property type="entry name" value="Serine/threonine-protein kinase PAK 6"/>
    <property type="match status" value="1"/>
</dbReference>
<dbReference type="InterPro" id="IPR017441">
    <property type="entry name" value="Protein_kinase_ATP_BS"/>
</dbReference>
<evidence type="ECO:0000256" key="4">
    <source>
        <dbReference type="PROSITE-ProRule" id="PRU10141"/>
    </source>
</evidence>
<dbReference type="Proteomes" id="UP000269721">
    <property type="component" value="Unassembled WGS sequence"/>
</dbReference>
<dbReference type="GO" id="GO:0004674">
    <property type="term" value="F:protein serine/threonine kinase activity"/>
    <property type="evidence" value="ECO:0007669"/>
    <property type="project" value="UniProtKB-EC"/>
</dbReference>
<dbReference type="InterPro" id="IPR011009">
    <property type="entry name" value="Kinase-like_dom_sf"/>
</dbReference>
<evidence type="ECO:0000313" key="7">
    <source>
        <dbReference type="Proteomes" id="UP000269721"/>
    </source>
</evidence>
<dbReference type="OrthoDB" id="248923at2759"/>
<evidence type="ECO:0000313" key="6">
    <source>
        <dbReference type="EMBL" id="RKO92716.1"/>
    </source>
</evidence>